<feature type="binding site" evidence="8">
    <location>
        <position position="24"/>
    </location>
    <ligand>
        <name>Fe cation</name>
        <dbReference type="ChEBI" id="CHEBI:24875"/>
        <label>1</label>
    </ligand>
</feature>
<evidence type="ECO:0000256" key="3">
    <source>
        <dbReference type="ARBA" id="ARBA00022723"/>
    </source>
</evidence>
<feature type="binding site" evidence="8">
    <location>
        <position position="56"/>
    </location>
    <ligand>
        <name>Fe cation</name>
        <dbReference type="ChEBI" id="CHEBI:24875"/>
        <label>2</label>
    </ligand>
</feature>
<keyword evidence="3 8" id="KW-0479">Metal-binding</keyword>
<evidence type="ECO:0000256" key="5">
    <source>
        <dbReference type="ARBA" id="ARBA00023004"/>
    </source>
</evidence>
<keyword evidence="6 8" id="KW-0503">Monooxygenase</keyword>
<evidence type="ECO:0000256" key="6">
    <source>
        <dbReference type="ARBA" id="ARBA00023033"/>
    </source>
</evidence>
<protein>
    <recommendedName>
        <fullName evidence="8">5-demethoxyubiquinone hydroxylase, mitochondrial</fullName>
        <shortName evidence="8">DMQ hydroxylase</shortName>
        <ecNumber evidence="8">1.14.99.60</ecNumber>
    </recommendedName>
    <alternativeName>
        <fullName evidence="8">Ubiquinone biosynthesis monooxygenase COQ7</fullName>
    </alternativeName>
</protein>
<feature type="binding site" evidence="8">
    <location>
        <position position="108"/>
    </location>
    <ligand>
        <name>Fe cation</name>
        <dbReference type="ChEBI" id="CHEBI:24875"/>
        <label>2</label>
    </ligand>
</feature>
<comment type="similarity">
    <text evidence="8">Belongs to the COQ7 family.</text>
</comment>
<organism evidence="9 10">
    <name type="scientific">Protomyces lactucae-debilis</name>
    <dbReference type="NCBI Taxonomy" id="2754530"/>
    <lineage>
        <taxon>Eukaryota</taxon>
        <taxon>Fungi</taxon>
        <taxon>Dikarya</taxon>
        <taxon>Ascomycota</taxon>
        <taxon>Taphrinomycotina</taxon>
        <taxon>Taphrinomycetes</taxon>
        <taxon>Taphrinales</taxon>
        <taxon>Protomycetaceae</taxon>
        <taxon>Protomyces</taxon>
    </lineage>
</organism>
<dbReference type="GO" id="GO:0016709">
    <property type="term" value="F:oxidoreductase activity, acting on paired donors, with incorporation or reduction of molecular oxygen, NAD(P)H as one donor, and incorporation of one atom of oxygen"/>
    <property type="evidence" value="ECO:0007669"/>
    <property type="project" value="UniProtKB-UniRule"/>
</dbReference>
<keyword evidence="5 8" id="KW-0408">Iron</keyword>
<keyword evidence="9" id="KW-0830">Ubiquinone</keyword>
<dbReference type="GO" id="GO:0006744">
    <property type="term" value="P:ubiquinone biosynthetic process"/>
    <property type="evidence" value="ECO:0007669"/>
    <property type="project" value="UniProtKB-UniRule"/>
</dbReference>
<feature type="binding site" evidence="8">
    <location>
        <position position="142"/>
    </location>
    <ligand>
        <name>Fe cation</name>
        <dbReference type="ChEBI" id="CHEBI:24875"/>
        <label>2</label>
    </ligand>
</feature>
<keyword evidence="8" id="KW-0496">Mitochondrion</keyword>
<feature type="binding site" evidence="8">
    <location>
        <position position="59"/>
    </location>
    <ligand>
        <name>Fe cation</name>
        <dbReference type="ChEBI" id="CHEBI:24875"/>
        <label>1</label>
    </ligand>
</feature>
<evidence type="ECO:0000256" key="2">
    <source>
        <dbReference type="ARBA" id="ARBA00022688"/>
    </source>
</evidence>
<proteinExistence type="inferred from homology"/>
<accession>A0A1Y2EZL0</accession>
<keyword evidence="10" id="KW-1185">Reference proteome</keyword>
<dbReference type="Gene3D" id="1.20.1260.10">
    <property type="match status" value="1"/>
</dbReference>
<dbReference type="UniPathway" id="UPA00232"/>
<sequence length="182" mass="20256">MKRTLTAADKAKLASFLRVNQAGELGANLIYKGQHAVLKHTNPAVAPTILHMWEQERHHLATFDRLIAQHRVRPTFMRPVWEAGAFAMGAATALLGTKAAMACTEAVETVIGTHYNDQLRELQAMDLDLGLQKTIREFRDDELEHLDTAVNDWDAKGAPAYPVLTEVIKMTCRAAIKVSERV</sequence>
<dbReference type="HAMAP" id="MF_01658">
    <property type="entry name" value="COQ7"/>
    <property type="match status" value="1"/>
</dbReference>
<dbReference type="InterPro" id="IPR009078">
    <property type="entry name" value="Ferritin-like_SF"/>
</dbReference>
<feature type="binding site" evidence="8">
    <location>
        <position position="56"/>
    </location>
    <ligand>
        <name>Fe cation</name>
        <dbReference type="ChEBI" id="CHEBI:24875"/>
        <label>1</label>
    </ligand>
</feature>
<evidence type="ECO:0000256" key="7">
    <source>
        <dbReference type="ARBA" id="ARBA00023136"/>
    </source>
</evidence>
<dbReference type="EC" id="1.14.99.60" evidence="8"/>
<dbReference type="Proteomes" id="UP000193685">
    <property type="component" value="Unassembled WGS sequence"/>
</dbReference>
<dbReference type="GO" id="GO:0031314">
    <property type="term" value="C:extrinsic component of mitochondrial inner membrane"/>
    <property type="evidence" value="ECO:0007669"/>
    <property type="project" value="UniProtKB-UniRule"/>
</dbReference>
<feature type="binding site" evidence="8">
    <location>
        <position position="145"/>
    </location>
    <ligand>
        <name>Fe cation</name>
        <dbReference type="ChEBI" id="CHEBI:24875"/>
        <label>2</label>
    </ligand>
</feature>
<keyword evidence="7 8" id="KW-0472">Membrane</keyword>
<name>A0A1Y2EZL0_PROLT</name>
<dbReference type="CDD" id="cd01042">
    <property type="entry name" value="DMQH"/>
    <property type="match status" value="1"/>
</dbReference>
<evidence type="ECO:0000256" key="4">
    <source>
        <dbReference type="ARBA" id="ARBA00023002"/>
    </source>
</evidence>
<dbReference type="STRING" id="56484.A0A1Y2EZL0"/>
<keyword evidence="4 8" id="KW-0560">Oxidoreductase</keyword>
<evidence type="ECO:0000313" key="9">
    <source>
        <dbReference type="EMBL" id="ORY77010.1"/>
    </source>
</evidence>
<gene>
    <name evidence="8" type="primary">COQ7</name>
    <name evidence="9" type="ORF">BCR37DRAFT_383004</name>
</gene>
<keyword evidence="2 8" id="KW-0831">Ubiquinone biosynthesis</keyword>
<dbReference type="Pfam" id="PF03232">
    <property type="entry name" value="COQ7"/>
    <property type="match status" value="1"/>
</dbReference>
<dbReference type="PANTHER" id="PTHR11237:SF4">
    <property type="entry name" value="5-DEMETHOXYUBIQUINONE HYDROXYLASE, MITOCHONDRIAL"/>
    <property type="match status" value="1"/>
</dbReference>
<dbReference type="OMA" id="NPLWYGG"/>
<dbReference type="SUPFAM" id="SSF47240">
    <property type="entry name" value="Ferritin-like"/>
    <property type="match status" value="1"/>
</dbReference>
<evidence type="ECO:0000256" key="1">
    <source>
        <dbReference type="ARBA" id="ARBA00004749"/>
    </source>
</evidence>
<comment type="catalytic activity">
    <reaction evidence="8">
        <text>a 5-methoxy-2-methyl-3-(all-trans-polyprenyl)benzene-1,4-diol + AH2 + O2 = a 3-demethylubiquinol + A + H2O</text>
        <dbReference type="Rhea" id="RHEA:50908"/>
        <dbReference type="Rhea" id="RHEA-COMP:10859"/>
        <dbReference type="Rhea" id="RHEA-COMP:10914"/>
        <dbReference type="ChEBI" id="CHEBI:13193"/>
        <dbReference type="ChEBI" id="CHEBI:15377"/>
        <dbReference type="ChEBI" id="CHEBI:15379"/>
        <dbReference type="ChEBI" id="CHEBI:17499"/>
        <dbReference type="ChEBI" id="CHEBI:84167"/>
        <dbReference type="ChEBI" id="CHEBI:84422"/>
        <dbReference type="EC" id="1.14.99.60"/>
    </reaction>
</comment>
<comment type="subcellular location">
    <subcellularLocation>
        <location evidence="8">Mitochondrion inner membrane</location>
        <topology evidence="8">Peripheral membrane protein</topology>
        <orientation evidence="8">Matrix side</orientation>
    </subcellularLocation>
</comment>
<reference evidence="9 10" key="1">
    <citation type="submission" date="2016-07" db="EMBL/GenBank/DDBJ databases">
        <title>Pervasive Adenine N6-methylation of Active Genes in Fungi.</title>
        <authorList>
            <consortium name="DOE Joint Genome Institute"/>
            <person name="Mondo S.J."/>
            <person name="Dannebaum R.O."/>
            <person name="Kuo R.C."/>
            <person name="Labutti K."/>
            <person name="Haridas S."/>
            <person name="Kuo A."/>
            <person name="Salamov A."/>
            <person name="Ahrendt S.R."/>
            <person name="Lipzen A."/>
            <person name="Sullivan W."/>
            <person name="Andreopoulos W.B."/>
            <person name="Clum A."/>
            <person name="Lindquist E."/>
            <person name="Daum C."/>
            <person name="Ramamoorthy G.K."/>
            <person name="Gryganskyi A."/>
            <person name="Culley D."/>
            <person name="Magnuson J.K."/>
            <person name="James T.Y."/>
            <person name="O'Malley M.A."/>
            <person name="Stajich J.E."/>
            <person name="Spatafora J.W."/>
            <person name="Visel A."/>
            <person name="Grigoriev I.V."/>
        </authorList>
    </citation>
    <scope>NUCLEOTIDE SEQUENCE [LARGE SCALE GENOMIC DNA]</scope>
    <source>
        <strain evidence="9 10">12-1054</strain>
    </source>
</reference>
<comment type="function">
    <text evidence="8">Catalyzes the hydroxylation of 2-polyprenyl-3-methyl-6-methoxy-1,4-benzoquinol (DMQH2) during ubiquinone biosynthesis. Has also a structural role in the COQ enzyme complex, stabilizing other COQ polypeptides.</text>
</comment>
<dbReference type="GO" id="GO:0046872">
    <property type="term" value="F:metal ion binding"/>
    <property type="evidence" value="ECO:0007669"/>
    <property type="project" value="UniProtKB-KW"/>
</dbReference>
<feature type="binding site" evidence="8">
    <location>
        <position position="142"/>
    </location>
    <ligand>
        <name>Fe cation</name>
        <dbReference type="ChEBI" id="CHEBI:24875"/>
        <label>1</label>
    </ligand>
</feature>
<dbReference type="AlphaFoldDB" id="A0A1Y2EZL0"/>
<comment type="subunit">
    <text evidence="8">Component of a multi-subunit COQ enzyme complex, composed of at least COQ3, COQ4, COQ5, COQ6, COQ7 and COQ9.</text>
</comment>
<comment type="caution">
    <text evidence="9">The sequence shown here is derived from an EMBL/GenBank/DDBJ whole genome shotgun (WGS) entry which is preliminary data.</text>
</comment>
<evidence type="ECO:0000313" key="10">
    <source>
        <dbReference type="Proteomes" id="UP000193685"/>
    </source>
</evidence>
<comment type="cofactor">
    <cofactor evidence="8">
        <name>Fe cation</name>
        <dbReference type="ChEBI" id="CHEBI:24875"/>
    </cofactor>
    <text evidence="8">Binds 2 iron ions per subunit.</text>
</comment>
<comment type="pathway">
    <text evidence="1 8">Cofactor biosynthesis; ubiquinone biosynthesis.</text>
</comment>
<dbReference type="GO" id="GO:0008682">
    <property type="term" value="F:3-demethoxyubiquinol 3-hydroxylase activity"/>
    <property type="evidence" value="ECO:0007669"/>
    <property type="project" value="UniProtKB-EC"/>
</dbReference>
<evidence type="ECO:0000256" key="8">
    <source>
        <dbReference type="HAMAP-Rule" id="MF_03194"/>
    </source>
</evidence>
<dbReference type="InterPro" id="IPR011566">
    <property type="entry name" value="Ubq_synth_Coq7"/>
</dbReference>
<dbReference type="OrthoDB" id="275371at2759"/>
<keyword evidence="8" id="KW-0999">Mitochondrion inner membrane</keyword>
<dbReference type="PANTHER" id="PTHR11237">
    <property type="entry name" value="COENZYME Q10 BIOSYNTHESIS PROTEIN 7"/>
    <property type="match status" value="1"/>
</dbReference>
<dbReference type="EMBL" id="MCFI01000021">
    <property type="protein sequence ID" value="ORY77010.1"/>
    <property type="molecule type" value="Genomic_DNA"/>
</dbReference>
<dbReference type="InterPro" id="IPR012347">
    <property type="entry name" value="Ferritin-like"/>
</dbReference>